<evidence type="ECO:0000313" key="3">
    <source>
        <dbReference type="Proteomes" id="UP000748531"/>
    </source>
</evidence>
<protein>
    <submittedName>
        <fullName evidence="2">Uncharacterized protein</fullName>
    </submittedName>
</protein>
<dbReference type="Proteomes" id="UP000748531">
    <property type="component" value="Unassembled WGS sequence"/>
</dbReference>
<accession>A0A8J4WJI1</accession>
<comment type="caution">
    <text evidence="2">The sequence shown here is derived from an EMBL/GenBank/DDBJ whole genome shotgun (WGS) entry which is preliminary data.</text>
</comment>
<feature type="region of interest" description="Disordered" evidence="1">
    <location>
        <begin position="53"/>
        <end position="73"/>
    </location>
</feature>
<proteinExistence type="predicted"/>
<reference evidence="2" key="1">
    <citation type="submission" date="2019-05" db="EMBL/GenBank/DDBJ databases">
        <title>Annotation for the trematode Paragonimus heterotremus.</title>
        <authorList>
            <person name="Choi Y.-J."/>
        </authorList>
    </citation>
    <scope>NUCLEOTIDE SEQUENCE</scope>
    <source>
        <strain evidence="2">LC</strain>
    </source>
</reference>
<sequence length="73" mass="7995">MGQTTKVSVGEKLPKSDTGPNINQTVSVQTDSQLWLEVNQPKTVNLEFHTKGTSAEKRVSEPYSKVSTFGTNI</sequence>
<feature type="region of interest" description="Disordered" evidence="1">
    <location>
        <begin position="1"/>
        <end position="24"/>
    </location>
</feature>
<dbReference type="EMBL" id="LUCH01000327">
    <property type="protein sequence ID" value="KAF5405443.1"/>
    <property type="molecule type" value="Genomic_DNA"/>
</dbReference>
<evidence type="ECO:0000313" key="2">
    <source>
        <dbReference type="EMBL" id="KAF5405443.1"/>
    </source>
</evidence>
<name>A0A8J4WJI1_9TREM</name>
<dbReference type="AlphaFoldDB" id="A0A8J4WJI1"/>
<gene>
    <name evidence="2" type="ORF">PHET_01114</name>
</gene>
<keyword evidence="3" id="KW-1185">Reference proteome</keyword>
<organism evidence="2 3">
    <name type="scientific">Paragonimus heterotremus</name>
    <dbReference type="NCBI Taxonomy" id="100268"/>
    <lineage>
        <taxon>Eukaryota</taxon>
        <taxon>Metazoa</taxon>
        <taxon>Spiralia</taxon>
        <taxon>Lophotrochozoa</taxon>
        <taxon>Platyhelminthes</taxon>
        <taxon>Trematoda</taxon>
        <taxon>Digenea</taxon>
        <taxon>Plagiorchiida</taxon>
        <taxon>Troglotremata</taxon>
        <taxon>Troglotrematidae</taxon>
        <taxon>Paragonimus</taxon>
    </lineage>
</organism>
<evidence type="ECO:0000256" key="1">
    <source>
        <dbReference type="SAM" id="MobiDB-lite"/>
    </source>
</evidence>